<dbReference type="OrthoDB" id="3945418at2759"/>
<dbReference type="InterPro" id="IPR001128">
    <property type="entry name" value="Cyt_P450"/>
</dbReference>
<dbReference type="EMBL" id="JABCIY010000175">
    <property type="protein sequence ID" value="KAF7190245.1"/>
    <property type="molecule type" value="Genomic_DNA"/>
</dbReference>
<dbReference type="Pfam" id="PF00067">
    <property type="entry name" value="p450"/>
    <property type="match status" value="1"/>
</dbReference>
<keyword evidence="3 5" id="KW-0479">Metal-binding</keyword>
<dbReference type="GO" id="GO:0016705">
    <property type="term" value="F:oxidoreductase activity, acting on paired donors, with incorporation or reduction of molecular oxygen"/>
    <property type="evidence" value="ECO:0007669"/>
    <property type="project" value="InterPro"/>
</dbReference>
<comment type="similarity">
    <text evidence="2">Belongs to the cytochrome P450 family.</text>
</comment>
<dbReference type="GO" id="GO:0004497">
    <property type="term" value="F:monooxygenase activity"/>
    <property type="evidence" value="ECO:0007669"/>
    <property type="project" value="UniProtKB-KW"/>
</dbReference>
<dbReference type="InterPro" id="IPR050121">
    <property type="entry name" value="Cytochrome_P450_monoxygenase"/>
</dbReference>
<dbReference type="InterPro" id="IPR002403">
    <property type="entry name" value="Cyt_P450_E_grp-IV"/>
</dbReference>
<dbReference type="SUPFAM" id="SSF48264">
    <property type="entry name" value="Cytochrome P450"/>
    <property type="match status" value="1"/>
</dbReference>
<evidence type="ECO:0000256" key="5">
    <source>
        <dbReference type="PIRSR" id="PIRSR602403-1"/>
    </source>
</evidence>
<keyword evidence="5" id="KW-0349">Heme</keyword>
<name>A0A8H6RE91_9PEZI</name>
<evidence type="ECO:0000256" key="6">
    <source>
        <dbReference type="SAM" id="Phobius"/>
    </source>
</evidence>
<sequence>MISLQIQSVATFAVLCFLTYQIYLTIYRLFFHPLRRFPGPKLAAATRLVEHYYQIVQGGQFPYAYRKWHDQYGPIIRINPDELHIRDSAWYETLYSSTRPVRKADYYAQRFDAEMTTAGAIDPATCKERRAALNPFFSKQKVVQYEAKIQEIADLVVTRVEEEYVKPEKELALHKMWECFAADNVVGFAFDKHGHSFVTAEDFRSPINEASYASTEAIHVLTAFPFLMSIMNLLSDKIVTRLSPAMAPLLAFWRDQEAQIARLLTRHEQGEKTRDTTLFATLLEHQGPPSGQKAPRAFVQRLEQEAKMVVSAGSETVARSLSVASFHILNDPKILSELHKELCQSIADPAASFPSWSSLSQLPYLSACVQEALRLTYGLSERRARAYDGEPLRYGDWIIPKGTLVSMDHYDVSHDETIFPNSHAFRPERWLEQQGAGQVHPRNALAPDGKSLSRYMVTFGGAGMRNCVGFQFATCEMFIGLAKFFRSEAIVKKIKLNPETTREAVDMARCCFVPRPRKGTSGVQVRFSD</sequence>
<dbReference type="PANTHER" id="PTHR24305">
    <property type="entry name" value="CYTOCHROME P450"/>
    <property type="match status" value="1"/>
</dbReference>
<protein>
    <submittedName>
        <fullName evidence="7">Cytochrome P450 monooxygenase</fullName>
    </submittedName>
</protein>
<dbReference type="Gene3D" id="1.10.630.10">
    <property type="entry name" value="Cytochrome P450"/>
    <property type="match status" value="1"/>
</dbReference>
<dbReference type="GO" id="GO:0005506">
    <property type="term" value="F:iron ion binding"/>
    <property type="evidence" value="ECO:0007669"/>
    <property type="project" value="InterPro"/>
</dbReference>
<evidence type="ECO:0000313" key="7">
    <source>
        <dbReference type="EMBL" id="KAF7190245.1"/>
    </source>
</evidence>
<feature type="binding site" description="axial binding residue" evidence="5">
    <location>
        <position position="467"/>
    </location>
    <ligand>
        <name>heme</name>
        <dbReference type="ChEBI" id="CHEBI:30413"/>
    </ligand>
    <ligandPart>
        <name>Fe</name>
        <dbReference type="ChEBI" id="CHEBI:18248"/>
    </ligandPart>
</feature>
<proteinExistence type="inferred from homology"/>
<keyword evidence="6" id="KW-0812">Transmembrane</keyword>
<comment type="caution">
    <text evidence="7">The sequence shown here is derived from an EMBL/GenBank/DDBJ whole genome shotgun (WGS) entry which is preliminary data.</text>
</comment>
<keyword evidence="8" id="KW-1185">Reference proteome</keyword>
<keyword evidence="6" id="KW-0472">Membrane</keyword>
<reference evidence="7" key="1">
    <citation type="submission" date="2020-04" db="EMBL/GenBank/DDBJ databases">
        <title>Draft genome resource of the tomato pathogen Pseudocercospora fuligena.</title>
        <authorList>
            <person name="Zaccaron A."/>
        </authorList>
    </citation>
    <scope>NUCLEOTIDE SEQUENCE</scope>
    <source>
        <strain evidence="7">PF001</strain>
    </source>
</reference>
<evidence type="ECO:0000256" key="1">
    <source>
        <dbReference type="ARBA" id="ARBA00001971"/>
    </source>
</evidence>
<dbReference type="InterPro" id="IPR036396">
    <property type="entry name" value="Cyt_P450_sf"/>
</dbReference>
<comment type="cofactor">
    <cofactor evidence="1 5">
        <name>heme</name>
        <dbReference type="ChEBI" id="CHEBI:30413"/>
    </cofactor>
</comment>
<dbReference type="PRINTS" id="PR00465">
    <property type="entry name" value="EP450IV"/>
</dbReference>
<gene>
    <name evidence="7" type="ORF">HII31_08576</name>
</gene>
<dbReference type="PANTHER" id="PTHR24305:SF231">
    <property type="entry name" value="P450, PUTATIVE (EUROFUNG)-RELATED"/>
    <property type="match status" value="1"/>
</dbReference>
<evidence type="ECO:0000256" key="4">
    <source>
        <dbReference type="ARBA" id="ARBA00023004"/>
    </source>
</evidence>
<dbReference type="Proteomes" id="UP000660729">
    <property type="component" value="Unassembled WGS sequence"/>
</dbReference>
<feature type="transmembrane region" description="Helical" evidence="6">
    <location>
        <begin position="6"/>
        <end position="26"/>
    </location>
</feature>
<dbReference type="GO" id="GO:0020037">
    <property type="term" value="F:heme binding"/>
    <property type="evidence" value="ECO:0007669"/>
    <property type="project" value="InterPro"/>
</dbReference>
<dbReference type="CDD" id="cd11062">
    <property type="entry name" value="CYP58-like"/>
    <property type="match status" value="1"/>
</dbReference>
<organism evidence="7 8">
    <name type="scientific">Pseudocercospora fuligena</name>
    <dbReference type="NCBI Taxonomy" id="685502"/>
    <lineage>
        <taxon>Eukaryota</taxon>
        <taxon>Fungi</taxon>
        <taxon>Dikarya</taxon>
        <taxon>Ascomycota</taxon>
        <taxon>Pezizomycotina</taxon>
        <taxon>Dothideomycetes</taxon>
        <taxon>Dothideomycetidae</taxon>
        <taxon>Mycosphaerellales</taxon>
        <taxon>Mycosphaerellaceae</taxon>
        <taxon>Pseudocercospora</taxon>
    </lineage>
</organism>
<evidence type="ECO:0000313" key="8">
    <source>
        <dbReference type="Proteomes" id="UP000660729"/>
    </source>
</evidence>
<keyword evidence="7" id="KW-0503">Monooxygenase</keyword>
<keyword evidence="7" id="KW-0560">Oxidoreductase</keyword>
<dbReference type="AlphaFoldDB" id="A0A8H6RE91"/>
<evidence type="ECO:0000256" key="3">
    <source>
        <dbReference type="ARBA" id="ARBA00022723"/>
    </source>
</evidence>
<keyword evidence="6" id="KW-1133">Transmembrane helix</keyword>
<keyword evidence="4 5" id="KW-0408">Iron</keyword>
<evidence type="ECO:0000256" key="2">
    <source>
        <dbReference type="ARBA" id="ARBA00010617"/>
    </source>
</evidence>
<accession>A0A8H6RE91</accession>